<comment type="caution">
    <text evidence="2">The sequence shown here is derived from an EMBL/GenBank/DDBJ whole genome shotgun (WGS) entry which is preliminary data.</text>
</comment>
<dbReference type="Proteomes" id="UP000245911">
    <property type="component" value="Unassembled WGS sequence"/>
</dbReference>
<dbReference type="AlphaFoldDB" id="A0A2T8HPA1"/>
<gene>
    <name evidence="2" type="ORF">DDE20_18455</name>
</gene>
<keyword evidence="1" id="KW-0472">Membrane</keyword>
<dbReference type="InterPro" id="IPR043148">
    <property type="entry name" value="TagF_C"/>
</dbReference>
<keyword evidence="3" id="KW-1185">Reference proteome</keyword>
<feature type="transmembrane region" description="Helical" evidence="1">
    <location>
        <begin position="105"/>
        <end position="130"/>
    </location>
</feature>
<dbReference type="InterPro" id="IPR007554">
    <property type="entry name" value="Glycerophosphate_synth"/>
</dbReference>
<feature type="transmembrane region" description="Helical" evidence="1">
    <location>
        <begin position="65"/>
        <end position="85"/>
    </location>
</feature>
<proteinExistence type="predicted"/>
<dbReference type="GO" id="GO:0047355">
    <property type="term" value="F:CDP-glycerol glycerophosphotransferase activity"/>
    <property type="evidence" value="ECO:0007669"/>
    <property type="project" value="InterPro"/>
</dbReference>
<evidence type="ECO:0000313" key="2">
    <source>
        <dbReference type="EMBL" id="PVH27271.1"/>
    </source>
</evidence>
<dbReference type="GO" id="GO:0016020">
    <property type="term" value="C:membrane"/>
    <property type="evidence" value="ECO:0007669"/>
    <property type="project" value="InterPro"/>
</dbReference>
<accession>A0A2T8HPA1</accession>
<evidence type="ECO:0000313" key="3">
    <source>
        <dbReference type="Proteomes" id="UP000245911"/>
    </source>
</evidence>
<dbReference type="OrthoDB" id="7806295at2"/>
<dbReference type="Gene3D" id="3.40.50.12580">
    <property type="match status" value="1"/>
</dbReference>
<keyword evidence="1" id="KW-0812">Transmembrane</keyword>
<feature type="transmembrane region" description="Helical" evidence="1">
    <location>
        <begin position="35"/>
        <end position="58"/>
    </location>
</feature>
<feature type="transmembrane region" description="Helical" evidence="1">
    <location>
        <begin position="137"/>
        <end position="157"/>
    </location>
</feature>
<evidence type="ECO:0000256" key="1">
    <source>
        <dbReference type="SAM" id="Phobius"/>
    </source>
</evidence>
<sequence>MTIVLLLLSLTLTLLPVIPIGQMRKLKPVAKLPRPVLLLLLALIAVLPVVTLSSAGAVSPILPGVLLLGLAVSYGASHLVARITGRLRGEVGEALPTPLDRRLKGAAHIIYASRIVITLAGLLMAVAALTSGEVSRWGYLLVLGLAVLNAVIGYVVWHSRAALSDTVHAAEVERFLSWAEREGVTALVQVPNASGASLEALEKLMRHLNGQGEQVGIICRGRKSFSLVKRRYSASWLIRRMADIDDYSVGPITRCYHLLTGTIGMHMVSQHHIHHVVVDFDGKLAQARRLPKHLRMYDEVQANAQVSAALEADGKSYGVIVKALDKRDTTPQLPLPSIDAACDARARIAVFFSADFLETPFHVTMWAHHLDASGVPWYAICTSEHHVAQLREDGIQAVLSSKAYHHVNAITPSVRAIFYVNNGHRNLEMIERFPELIHVQLLHGDSDKPSSSSPVTAIYDKVFVAGQLGQDRYQNNGVVIPSTAFVHVGRPQVKGREVGKRDGWNDDPVVAYMPTWYGAKGDMRLSSLDRGPDIIRAIQRAAPKAEILFKPHPLIDKHPDWKQLSKRITAALAETGSKPLDMNVDANEVYARADMLVTDISSTMSDYLYSNRPLAVVMPHGQIDDPHRQFPTLGGCYEVAADLSNIDSQLQDALGADSLADQRSAMRIYAFGDDSREADARFIDAVRQIAEWP</sequence>
<name>A0A2T8HPA1_9RHOB</name>
<dbReference type="Pfam" id="PF04464">
    <property type="entry name" value="Glyphos_transf"/>
    <property type="match status" value="1"/>
</dbReference>
<organism evidence="2 3">
    <name type="scientific">Pararhodobacter oceanensis</name>
    <dbReference type="NCBI Taxonomy" id="2172121"/>
    <lineage>
        <taxon>Bacteria</taxon>
        <taxon>Pseudomonadati</taxon>
        <taxon>Pseudomonadota</taxon>
        <taxon>Alphaproteobacteria</taxon>
        <taxon>Rhodobacterales</taxon>
        <taxon>Paracoccaceae</taxon>
        <taxon>Pararhodobacter</taxon>
    </lineage>
</organism>
<keyword evidence="1" id="KW-1133">Transmembrane helix</keyword>
<protein>
    <recommendedName>
        <fullName evidence="4">Glycosyl transferase</fullName>
    </recommendedName>
</protein>
<dbReference type="RefSeq" id="WP_116559991.1">
    <property type="nucleotide sequence ID" value="NZ_QDKM01000018.1"/>
</dbReference>
<evidence type="ECO:0008006" key="4">
    <source>
        <dbReference type="Google" id="ProtNLM"/>
    </source>
</evidence>
<dbReference type="EMBL" id="QDKM01000018">
    <property type="protein sequence ID" value="PVH27271.1"/>
    <property type="molecule type" value="Genomic_DNA"/>
</dbReference>
<reference evidence="2 3" key="1">
    <citation type="submission" date="2018-04" db="EMBL/GenBank/DDBJ databases">
        <title>Pararhodobacter oceanense sp. nov., isolated from marine intertidal sediment.</title>
        <authorList>
            <person name="Wang X.-L."/>
            <person name="Du Z.-J."/>
        </authorList>
    </citation>
    <scope>NUCLEOTIDE SEQUENCE [LARGE SCALE GENOMIC DNA]</scope>
    <source>
        <strain evidence="2 3">AM505</strain>
    </source>
</reference>